<feature type="non-terminal residue" evidence="1">
    <location>
        <position position="73"/>
    </location>
</feature>
<gene>
    <name evidence="1" type="primary">ORF27324</name>
</gene>
<dbReference type="AlphaFoldDB" id="A0A0B6YJB0"/>
<protein>
    <submittedName>
        <fullName evidence="1">Uncharacterized protein</fullName>
    </submittedName>
</protein>
<evidence type="ECO:0000313" key="1">
    <source>
        <dbReference type="EMBL" id="CEK56308.1"/>
    </source>
</evidence>
<organism evidence="1">
    <name type="scientific">Arion vulgaris</name>
    <dbReference type="NCBI Taxonomy" id="1028688"/>
    <lineage>
        <taxon>Eukaryota</taxon>
        <taxon>Metazoa</taxon>
        <taxon>Spiralia</taxon>
        <taxon>Lophotrochozoa</taxon>
        <taxon>Mollusca</taxon>
        <taxon>Gastropoda</taxon>
        <taxon>Heterobranchia</taxon>
        <taxon>Euthyneura</taxon>
        <taxon>Panpulmonata</taxon>
        <taxon>Eupulmonata</taxon>
        <taxon>Stylommatophora</taxon>
        <taxon>Helicina</taxon>
        <taxon>Arionoidea</taxon>
        <taxon>Arionidae</taxon>
        <taxon>Arion</taxon>
    </lineage>
</organism>
<name>A0A0B6YJB0_9EUPU</name>
<dbReference type="EMBL" id="HACG01009443">
    <property type="protein sequence ID" value="CEK56308.1"/>
    <property type="molecule type" value="Transcribed_RNA"/>
</dbReference>
<sequence>YTDLIEDRRCTSSGLAVSMSSGEMDTLNTDNNKDGCFSSNTSSSSISCICHTVDDQHIYGCTEQSPDYGDVCR</sequence>
<feature type="non-terminal residue" evidence="1">
    <location>
        <position position="1"/>
    </location>
</feature>
<proteinExistence type="predicted"/>
<reference evidence="1" key="1">
    <citation type="submission" date="2014-12" db="EMBL/GenBank/DDBJ databases">
        <title>Insight into the proteome of Arion vulgaris.</title>
        <authorList>
            <person name="Aradska J."/>
            <person name="Bulat T."/>
            <person name="Smidak R."/>
            <person name="Sarate P."/>
            <person name="Gangsoo J."/>
            <person name="Sialana F."/>
            <person name="Bilban M."/>
            <person name="Lubec G."/>
        </authorList>
    </citation>
    <scope>NUCLEOTIDE SEQUENCE</scope>
    <source>
        <tissue evidence="1">Skin</tissue>
    </source>
</reference>
<accession>A0A0B6YJB0</accession>